<feature type="site" description="Substrate discrimination" evidence="16">
    <location>
        <position position="17"/>
    </location>
</feature>
<evidence type="ECO:0000256" key="5">
    <source>
        <dbReference type="ARBA" id="ARBA00022490"/>
    </source>
</evidence>
<keyword evidence="6 16" id="KW-0808">Transferase</keyword>
<evidence type="ECO:0000256" key="2">
    <source>
        <dbReference type="ARBA" id="ARBA00010945"/>
    </source>
</evidence>
<dbReference type="OrthoDB" id="9808813at2"/>
<dbReference type="InterPro" id="IPR043502">
    <property type="entry name" value="DNA/RNA_pol_sf"/>
</dbReference>
<evidence type="ECO:0000256" key="16">
    <source>
        <dbReference type="HAMAP-Rule" id="MF_01113"/>
    </source>
</evidence>
<keyword evidence="4 16" id="KW-0515">Mutator protein</keyword>
<dbReference type="EC" id="2.7.7.7" evidence="16"/>
<dbReference type="InterPro" id="IPR017961">
    <property type="entry name" value="DNA_pol_Y-fam_little_finger"/>
</dbReference>
<dbReference type="GO" id="GO:0009432">
    <property type="term" value="P:SOS response"/>
    <property type="evidence" value="ECO:0007669"/>
    <property type="project" value="TreeGrafter"/>
</dbReference>
<dbReference type="Pfam" id="PF11799">
    <property type="entry name" value="IMS_C"/>
    <property type="match status" value="1"/>
</dbReference>
<evidence type="ECO:0000256" key="8">
    <source>
        <dbReference type="ARBA" id="ARBA00022705"/>
    </source>
</evidence>
<reference evidence="18 19" key="1">
    <citation type="submission" date="2016-03" db="EMBL/GenBank/DDBJ databases">
        <authorList>
            <person name="Ploux O."/>
        </authorList>
    </citation>
    <scope>NUCLEOTIDE SEQUENCE [LARGE SCALE GENOMIC DNA]</scope>
    <source>
        <strain evidence="18 19">R-45378</strain>
    </source>
</reference>
<dbReference type="PROSITE" id="PS50173">
    <property type="entry name" value="UMUC"/>
    <property type="match status" value="1"/>
</dbReference>
<evidence type="ECO:0000313" key="19">
    <source>
        <dbReference type="Proteomes" id="UP000077857"/>
    </source>
</evidence>
<dbReference type="PANTHER" id="PTHR11076">
    <property type="entry name" value="DNA REPAIR POLYMERASE UMUC / TRANSFERASE FAMILY MEMBER"/>
    <property type="match status" value="1"/>
</dbReference>
<comment type="subcellular location">
    <subcellularLocation>
        <location evidence="1 16">Cytoplasm</location>
    </subcellularLocation>
</comment>
<feature type="binding site" evidence="16">
    <location>
        <position position="12"/>
    </location>
    <ligand>
        <name>Mg(2+)</name>
        <dbReference type="ChEBI" id="CHEBI:18420"/>
    </ligand>
</feature>
<feature type="domain" description="UmuC" evidence="17">
    <location>
        <begin position="8"/>
        <end position="189"/>
    </location>
</feature>
<dbReference type="Pfam" id="PF21999">
    <property type="entry name" value="IMS_HHH_1"/>
    <property type="match status" value="1"/>
</dbReference>
<dbReference type="AlphaFoldDB" id="A0A177NRQ3"/>
<dbReference type="InterPro" id="IPR036775">
    <property type="entry name" value="DNA_pol_Y-fam_lit_finger_sf"/>
</dbReference>
<comment type="caution">
    <text evidence="18">The sequence shown here is derived from an EMBL/GenBank/DDBJ whole genome shotgun (WGS) entry which is preliminary data.</text>
</comment>
<dbReference type="Gene3D" id="3.30.1490.100">
    <property type="entry name" value="DNA polymerase, Y-family, little finger domain"/>
    <property type="match status" value="1"/>
</dbReference>
<feature type="binding site" evidence="16">
    <location>
        <position position="107"/>
    </location>
    <ligand>
        <name>Mg(2+)</name>
        <dbReference type="ChEBI" id="CHEBI:18420"/>
    </ligand>
</feature>
<dbReference type="GO" id="GO:0042276">
    <property type="term" value="P:error-prone translesion synthesis"/>
    <property type="evidence" value="ECO:0007669"/>
    <property type="project" value="TreeGrafter"/>
</dbReference>
<dbReference type="PANTHER" id="PTHR11076:SF33">
    <property type="entry name" value="DNA POLYMERASE KAPPA"/>
    <property type="match status" value="1"/>
</dbReference>
<keyword evidence="12 16" id="KW-0239">DNA-directed DNA polymerase</keyword>
<dbReference type="HAMAP" id="MF_01113">
    <property type="entry name" value="DNApol_IV"/>
    <property type="match status" value="1"/>
</dbReference>
<protein>
    <recommendedName>
        <fullName evidence="16">DNA polymerase IV</fullName>
        <shortName evidence="16">Pol IV</shortName>
        <ecNumber evidence="16">2.7.7.7</ecNumber>
    </recommendedName>
</protein>
<evidence type="ECO:0000256" key="13">
    <source>
        <dbReference type="ARBA" id="ARBA00023125"/>
    </source>
</evidence>
<dbReference type="GO" id="GO:0003684">
    <property type="term" value="F:damaged DNA binding"/>
    <property type="evidence" value="ECO:0007669"/>
    <property type="project" value="InterPro"/>
</dbReference>
<dbReference type="RefSeq" id="WP_064039420.1">
    <property type="nucleotide sequence ID" value="NZ_LUUJ01000046.1"/>
</dbReference>
<feature type="active site" evidence="16">
    <location>
        <position position="108"/>
    </location>
</feature>
<dbReference type="GO" id="GO:0005829">
    <property type="term" value="C:cytosol"/>
    <property type="evidence" value="ECO:0007669"/>
    <property type="project" value="TreeGrafter"/>
</dbReference>
<keyword evidence="14 16" id="KW-0234">DNA repair</keyword>
<dbReference type="Gene3D" id="1.10.150.20">
    <property type="entry name" value="5' to 3' exonuclease, C-terminal subdomain"/>
    <property type="match status" value="1"/>
</dbReference>
<dbReference type="NCBIfam" id="NF002677">
    <property type="entry name" value="PRK02406.1"/>
    <property type="match status" value="1"/>
</dbReference>
<evidence type="ECO:0000256" key="1">
    <source>
        <dbReference type="ARBA" id="ARBA00004496"/>
    </source>
</evidence>
<dbReference type="GO" id="GO:0006281">
    <property type="term" value="P:DNA repair"/>
    <property type="evidence" value="ECO:0007669"/>
    <property type="project" value="UniProtKB-UniRule"/>
</dbReference>
<dbReference type="Proteomes" id="UP000077857">
    <property type="component" value="Unassembled WGS sequence"/>
</dbReference>
<comment type="catalytic activity">
    <reaction evidence="15 16">
        <text>DNA(n) + a 2'-deoxyribonucleoside 5'-triphosphate = DNA(n+1) + diphosphate</text>
        <dbReference type="Rhea" id="RHEA:22508"/>
        <dbReference type="Rhea" id="RHEA-COMP:17339"/>
        <dbReference type="Rhea" id="RHEA-COMP:17340"/>
        <dbReference type="ChEBI" id="CHEBI:33019"/>
        <dbReference type="ChEBI" id="CHEBI:61560"/>
        <dbReference type="ChEBI" id="CHEBI:173112"/>
        <dbReference type="EC" id="2.7.7.7"/>
    </reaction>
</comment>
<keyword evidence="10 16" id="KW-0227">DNA damage</keyword>
<evidence type="ECO:0000256" key="3">
    <source>
        <dbReference type="ARBA" id="ARBA00011245"/>
    </source>
</evidence>
<keyword evidence="7 16" id="KW-0548">Nucleotidyltransferase</keyword>
<dbReference type="InterPro" id="IPR053848">
    <property type="entry name" value="IMS_HHH_1"/>
</dbReference>
<keyword evidence="11 16" id="KW-0460">Magnesium</keyword>
<dbReference type="GO" id="GO:0006261">
    <property type="term" value="P:DNA-templated DNA replication"/>
    <property type="evidence" value="ECO:0007669"/>
    <property type="project" value="UniProtKB-UniRule"/>
</dbReference>
<dbReference type="SUPFAM" id="SSF100879">
    <property type="entry name" value="Lesion bypass DNA polymerase (Y-family), little finger domain"/>
    <property type="match status" value="1"/>
</dbReference>
<dbReference type="InterPro" id="IPR050116">
    <property type="entry name" value="DNA_polymerase-Y"/>
</dbReference>
<comment type="cofactor">
    <cofactor evidence="16">
        <name>Mg(2+)</name>
        <dbReference type="ChEBI" id="CHEBI:18420"/>
    </cofactor>
    <text evidence="16">Binds 2 magnesium ions per subunit.</text>
</comment>
<keyword evidence="13 16" id="KW-0238">DNA-binding</keyword>
<evidence type="ECO:0000256" key="10">
    <source>
        <dbReference type="ARBA" id="ARBA00022763"/>
    </source>
</evidence>
<evidence type="ECO:0000256" key="14">
    <source>
        <dbReference type="ARBA" id="ARBA00023204"/>
    </source>
</evidence>
<evidence type="ECO:0000313" key="18">
    <source>
        <dbReference type="EMBL" id="OAI19710.1"/>
    </source>
</evidence>
<organism evidence="18 19">
    <name type="scientific">Methylomonas koyamae</name>
    <dbReference type="NCBI Taxonomy" id="702114"/>
    <lineage>
        <taxon>Bacteria</taxon>
        <taxon>Pseudomonadati</taxon>
        <taxon>Pseudomonadota</taxon>
        <taxon>Gammaproteobacteria</taxon>
        <taxon>Methylococcales</taxon>
        <taxon>Methylococcaceae</taxon>
        <taxon>Methylomonas</taxon>
    </lineage>
</organism>
<comment type="subunit">
    <text evidence="3 16">Monomer.</text>
</comment>
<keyword evidence="9 16" id="KW-0479">Metal-binding</keyword>
<name>A0A177NRQ3_9GAMM</name>
<comment type="function">
    <text evidence="16">Poorly processive, error-prone DNA polymerase involved in untargeted mutagenesis. Copies undamaged DNA at stalled replication forks, which arise in vivo from mismatched or misaligned primer ends. These misaligned primers can be extended by PolIV. Exhibits no 3'-5' exonuclease (proofreading) activity. May be involved in translesional synthesis, in conjunction with the beta clamp from PolIII.</text>
</comment>
<evidence type="ECO:0000256" key="7">
    <source>
        <dbReference type="ARBA" id="ARBA00022695"/>
    </source>
</evidence>
<evidence type="ECO:0000256" key="4">
    <source>
        <dbReference type="ARBA" id="ARBA00022457"/>
    </source>
</evidence>
<gene>
    <name evidence="16" type="primary">dinB</name>
    <name evidence="18" type="ORF">A1507_06510</name>
</gene>
<dbReference type="Gene3D" id="3.40.1170.60">
    <property type="match status" value="1"/>
</dbReference>
<sequence length="371" mass="41245">MDGRPRKIIHIDMDAFYAAVEQRDHPQYRNKPVIVGGRPDSRGVVATCSYEARQFGVRSAMPSAHAYRLCPQAIFIKPRFDAYREASAIIRSVFARYCDCIEPLSLDEAYLDVSDTELCQGSATLLAKQIKQDILKQTRLIASAGVSYNKFLAKLASDMGKPDGLYLITPEQGPEFAERLDIGRFHGIGPATEQKMRELGINTGKDLKAVPLPVLHQHFGKAARHYFDIARGIDLRPVNADRPRKSVGVETTFEQDLADLGAIQRQLQDLMRTALQRLAEKRMTAYTLTVKIKFQNFVQITRSRTLSEPVADNPACALLLTELVKNTGVGSSKVRLLGVTLSGLDSGDAALKPHRQLDLFDYVQEGVGQCR</sequence>
<dbReference type="Gene3D" id="3.30.70.270">
    <property type="match status" value="1"/>
</dbReference>
<evidence type="ECO:0000256" key="6">
    <source>
        <dbReference type="ARBA" id="ARBA00022679"/>
    </source>
</evidence>
<dbReference type="FunFam" id="3.30.1490.100:FF:000004">
    <property type="entry name" value="DNA polymerase IV"/>
    <property type="match status" value="1"/>
</dbReference>
<evidence type="ECO:0000259" key="17">
    <source>
        <dbReference type="PROSITE" id="PS50173"/>
    </source>
</evidence>
<dbReference type="GO" id="GO:0003887">
    <property type="term" value="F:DNA-directed DNA polymerase activity"/>
    <property type="evidence" value="ECO:0007669"/>
    <property type="project" value="UniProtKB-UniRule"/>
</dbReference>
<dbReference type="GO" id="GO:0000287">
    <property type="term" value="F:magnesium ion binding"/>
    <property type="evidence" value="ECO:0007669"/>
    <property type="project" value="UniProtKB-UniRule"/>
</dbReference>
<keyword evidence="8 16" id="KW-0235">DNA replication</keyword>
<proteinExistence type="inferred from homology"/>
<dbReference type="Pfam" id="PF00817">
    <property type="entry name" value="IMS"/>
    <property type="match status" value="1"/>
</dbReference>
<dbReference type="InterPro" id="IPR001126">
    <property type="entry name" value="UmuC"/>
</dbReference>
<evidence type="ECO:0000256" key="9">
    <source>
        <dbReference type="ARBA" id="ARBA00022723"/>
    </source>
</evidence>
<evidence type="ECO:0000256" key="12">
    <source>
        <dbReference type="ARBA" id="ARBA00022932"/>
    </source>
</evidence>
<dbReference type="EMBL" id="LUUJ01000046">
    <property type="protein sequence ID" value="OAI19710.1"/>
    <property type="molecule type" value="Genomic_DNA"/>
</dbReference>
<comment type="similarity">
    <text evidence="2 16">Belongs to the DNA polymerase type-Y family.</text>
</comment>
<evidence type="ECO:0000256" key="15">
    <source>
        <dbReference type="ARBA" id="ARBA00049244"/>
    </source>
</evidence>
<dbReference type="SUPFAM" id="SSF56672">
    <property type="entry name" value="DNA/RNA polymerases"/>
    <property type="match status" value="1"/>
</dbReference>
<accession>A0A177NRQ3</accession>
<evidence type="ECO:0000256" key="11">
    <source>
        <dbReference type="ARBA" id="ARBA00022842"/>
    </source>
</evidence>
<dbReference type="FunFam" id="3.40.1170.60:FF:000001">
    <property type="entry name" value="DNA polymerase IV"/>
    <property type="match status" value="1"/>
</dbReference>
<dbReference type="InterPro" id="IPR022880">
    <property type="entry name" value="DNApol_IV"/>
</dbReference>
<dbReference type="InterPro" id="IPR043128">
    <property type="entry name" value="Rev_trsase/Diguanyl_cyclase"/>
</dbReference>
<keyword evidence="5 16" id="KW-0963">Cytoplasm</keyword>
<dbReference type="CDD" id="cd03586">
    <property type="entry name" value="PolY_Pol_IV_kappa"/>
    <property type="match status" value="1"/>
</dbReference>